<dbReference type="AlphaFoldDB" id="C9WPS7"/>
<name>C9WPS7_ACIJO</name>
<proteinExistence type="predicted"/>
<sequence>MDKKFRVEFMEEAAEFLDEVGEKATNKILYNIHKSQVHEDKELFKKLNTNIWEFRTLFNKTSTIDFLHFGTRQKRTRVLLFQLMESSRKLTK</sequence>
<protein>
    <recommendedName>
        <fullName evidence="2">Type II toxin-antitoxin system RelE/ParE family toxin</fullName>
    </recommendedName>
</protein>
<dbReference type="EMBL" id="FJ808975">
    <property type="protein sequence ID" value="ACX47364.1"/>
    <property type="molecule type" value="Genomic_DNA"/>
</dbReference>
<organism evidence="1">
    <name type="scientific">Acinetobacter johnsonii</name>
    <dbReference type="NCBI Taxonomy" id="40214"/>
    <lineage>
        <taxon>Bacteria</taxon>
        <taxon>Pseudomonadati</taxon>
        <taxon>Pseudomonadota</taxon>
        <taxon>Gammaproteobacteria</taxon>
        <taxon>Moraxellales</taxon>
        <taxon>Moraxellaceae</taxon>
        <taxon>Acinetobacter</taxon>
    </lineage>
</organism>
<evidence type="ECO:0000313" key="1">
    <source>
        <dbReference type="EMBL" id="ACX47364.1"/>
    </source>
</evidence>
<accession>C9WPS7</accession>
<evidence type="ECO:0008006" key="2">
    <source>
        <dbReference type="Google" id="ProtNLM"/>
    </source>
</evidence>
<reference evidence="1" key="1">
    <citation type="journal article" date="2009" name="Antimicrob. Agents Chemother.">
        <title>ISCR2, another vehicle for bla(VEB) gene acquisition.</title>
        <authorList>
            <person name="Poirel L."/>
            <person name="Mugnier P.D."/>
            <person name="Toleman M.A."/>
            <person name="Walsh T.R."/>
            <person name="Rapoport M.J."/>
            <person name="Petroni A."/>
            <person name="Nordmann P."/>
        </authorList>
    </citation>
    <scope>NUCLEOTIDE SEQUENCE</scope>
    <source>
        <strain evidence="1">7037</strain>
    </source>
</reference>